<dbReference type="RefSeq" id="WP_353643675.1">
    <property type="nucleotide sequence ID" value="NZ_CP159253.1"/>
</dbReference>
<dbReference type="EMBL" id="CP159253">
    <property type="protein sequence ID" value="XCG48797.1"/>
    <property type="molecule type" value="Genomic_DNA"/>
</dbReference>
<protein>
    <submittedName>
        <fullName evidence="2">Uncharacterized protein</fullName>
    </submittedName>
</protein>
<feature type="region of interest" description="Disordered" evidence="1">
    <location>
        <begin position="1"/>
        <end position="121"/>
    </location>
</feature>
<sequence>MPDQAKKIEKDAAGQFVRSKHGCDNDGLSSAEPRVISGGDATFDDEPDFPPESRNDRATGARKLQSVGGGGMEDSPDERTHEGPPEHGLQEDMDETPEKTRHGDGQNPPGSFGASKPKRDT</sequence>
<evidence type="ECO:0000313" key="2">
    <source>
        <dbReference type="EMBL" id="XCG48797.1"/>
    </source>
</evidence>
<reference evidence="2" key="1">
    <citation type="submission" date="2024-06" db="EMBL/GenBank/DDBJ databases">
        <title>Mesorhizobium karijinii sp. nov., a symbiont of the iconic Swainsona formosa from arid Australia.</title>
        <authorList>
            <person name="Hill Y.J."/>
            <person name="Watkin E.L.J."/>
            <person name="O'Hara G.W."/>
            <person name="Terpolilli J."/>
            <person name="Tye M.L."/>
            <person name="Kohlmeier M.G."/>
        </authorList>
    </citation>
    <scope>NUCLEOTIDE SEQUENCE</scope>
    <source>
        <strain evidence="2">WSM2240</strain>
    </source>
</reference>
<evidence type="ECO:0000256" key="1">
    <source>
        <dbReference type="SAM" id="MobiDB-lite"/>
    </source>
</evidence>
<accession>A0AAU8CPN1</accession>
<proteinExistence type="predicted"/>
<organism evidence="2">
    <name type="scientific">Mesorhizobium sp. WSM2240</name>
    <dbReference type="NCBI Taxonomy" id="3228851"/>
    <lineage>
        <taxon>Bacteria</taxon>
        <taxon>Pseudomonadati</taxon>
        <taxon>Pseudomonadota</taxon>
        <taxon>Alphaproteobacteria</taxon>
        <taxon>Hyphomicrobiales</taxon>
        <taxon>Phyllobacteriaceae</taxon>
        <taxon>Mesorhizobium</taxon>
    </lineage>
</organism>
<dbReference type="AlphaFoldDB" id="A0AAU8CPN1"/>
<feature type="compositionally biased region" description="Basic and acidic residues" evidence="1">
    <location>
        <begin position="1"/>
        <end position="12"/>
    </location>
</feature>
<gene>
    <name evidence="2" type="ORF">ABVK50_26905</name>
</gene>
<name>A0AAU8CPN1_9HYPH</name>
<feature type="compositionally biased region" description="Basic and acidic residues" evidence="1">
    <location>
        <begin position="77"/>
        <end position="104"/>
    </location>
</feature>